<evidence type="ECO:0000313" key="4">
    <source>
        <dbReference type="EMBL" id="KAK1156823.1"/>
    </source>
</evidence>
<dbReference type="PANTHER" id="PTHR11576">
    <property type="entry name" value="ZONA PELLUCIDA SPERM-BINDING PROTEIN 3"/>
    <property type="match status" value="1"/>
</dbReference>
<dbReference type="PROSITE" id="PS51034">
    <property type="entry name" value="ZP_2"/>
    <property type="match status" value="1"/>
</dbReference>
<dbReference type="FunFam" id="2.60.40.3210:FF:000001">
    <property type="entry name" value="Zona pellucida sperm-binding protein 3"/>
    <property type="match status" value="1"/>
</dbReference>
<proteinExistence type="predicted"/>
<dbReference type="InterPro" id="IPR042235">
    <property type="entry name" value="ZP-C_dom"/>
</dbReference>
<dbReference type="EMBL" id="JAGXEW010000027">
    <property type="protein sequence ID" value="KAK1156823.1"/>
    <property type="molecule type" value="Genomic_DNA"/>
</dbReference>
<protein>
    <recommendedName>
        <fullName evidence="3">ZP domain-containing protein</fullName>
    </recommendedName>
</protein>
<evidence type="ECO:0000313" key="5">
    <source>
        <dbReference type="Proteomes" id="UP001230051"/>
    </source>
</evidence>
<accession>A0AAD8CWQ0</accession>
<organism evidence="4 5">
    <name type="scientific">Acipenser oxyrinchus oxyrinchus</name>
    <dbReference type="NCBI Taxonomy" id="40147"/>
    <lineage>
        <taxon>Eukaryota</taxon>
        <taxon>Metazoa</taxon>
        <taxon>Chordata</taxon>
        <taxon>Craniata</taxon>
        <taxon>Vertebrata</taxon>
        <taxon>Euteleostomi</taxon>
        <taxon>Actinopterygii</taxon>
        <taxon>Chondrostei</taxon>
        <taxon>Acipenseriformes</taxon>
        <taxon>Acipenseridae</taxon>
        <taxon>Acipenser</taxon>
    </lineage>
</organism>
<keyword evidence="5" id="KW-1185">Reference proteome</keyword>
<feature type="domain" description="ZP" evidence="3">
    <location>
        <begin position="129"/>
        <end position="310"/>
    </location>
</feature>
<dbReference type="GO" id="GO:0035803">
    <property type="term" value="P:egg coat formation"/>
    <property type="evidence" value="ECO:0007669"/>
    <property type="project" value="TreeGrafter"/>
</dbReference>
<dbReference type="InterPro" id="IPR055355">
    <property type="entry name" value="ZP-C"/>
</dbReference>
<dbReference type="GO" id="GO:2000344">
    <property type="term" value="P:positive regulation of acrosome reaction"/>
    <property type="evidence" value="ECO:0007669"/>
    <property type="project" value="TreeGrafter"/>
</dbReference>
<dbReference type="Gene3D" id="2.60.40.3210">
    <property type="entry name" value="Zona pellucida, ZP-N domain"/>
    <property type="match status" value="1"/>
</dbReference>
<gene>
    <name evidence="4" type="ORF">AOXY_G25888</name>
</gene>
<dbReference type="GO" id="GO:0032190">
    <property type="term" value="F:acrosin binding"/>
    <property type="evidence" value="ECO:0007669"/>
    <property type="project" value="TreeGrafter"/>
</dbReference>
<feature type="chain" id="PRO_5042158925" description="ZP domain-containing protein" evidence="2">
    <location>
        <begin position="24"/>
        <end position="310"/>
    </location>
</feature>
<dbReference type="InterPro" id="IPR001507">
    <property type="entry name" value="ZP_dom"/>
</dbReference>
<dbReference type="Proteomes" id="UP001230051">
    <property type="component" value="Unassembled WGS sequence"/>
</dbReference>
<name>A0AAD8CWQ0_ACIOX</name>
<reference evidence="4" key="1">
    <citation type="submission" date="2022-02" db="EMBL/GenBank/DDBJ databases">
        <title>Atlantic sturgeon de novo genome assembly.</title>
        <authorList>
            <person name="Stock M."/>
            <person name="Klopp C."/>
            <person name="Guiguen Y."/>
            <person name="Cabau C."/>
            <person name="Parinello H."/>
            <person name="Santidrian Yebra-Pimentel E."/>
            <person name="Kuhl H."/>
            <person name="Dirks R.P."/>
            <person name="Guessner J."/>
            <person name="Wuertz S."/>
            <person name="Du K."/>
            <person name="Schartl M."/>
        </authorList>
    </citation>
    <scope>NUCLEOTIDE SEQUENCE</scope>
    <source>
        <strain evidence="4">STURGEONOMICS-FGT-2020</strain>
        <tissue evidence="4">Whole blood</tissue>
    </source>
</reference>
<evidence type="ECO:0000259" key="3">
    <source>
        <dbReference type="PROSITE" id="PS51034"/>
    </source>
</evidence>
<feature type="signal peptide" evidence="2">
    <location>
        <begin position="1"/>
        <end position="23"/>
    </location>
</feature>
<dbReference type="GO" id="GO:0031012">
    <property type="term" value="C:extracellular matrix"/>
    <property type="evidence" value="ECO:0007669"/>
    <property type="project" value="TreeGrafter"/>
</dbReference>
<dbReference type="Pfam" id="PF23344">
    <property type="entry name" value="ZP-N"/>
    <property type="match status" value="1"/>
</dbReference>
<comment type="caution">
    <text evidence="4">The sequence shown here is derived from an EMBL/GenBank/DDBJ whole genome shotgun (WGS) entry which is preliminary data.</text>
</comment>
<sequence>MKLPCLLFFCSVWSGALLPLSIAQKLGSNWTIQKKHRSASSGYEGDETWHKDSGSFDRLNDETKAKKQVVLPEVGIPFYVTPFPHKMLSPRVNDGDQHATLPPEIKQVINLVSEDEPVTPPTVSDVAVLCGERDMVVKVKTRFFGFGCTASQLTLGYNYECRSNGVDRETGDLMFTYSYSACGSKRSMPDGLVVYQNILRYVPNRKKDSIRRAHPVNIEIECRYPRYHHLYKLVFRPTWYPPAVNCAPLLLGAWTKGSLSNVYQLGQAIPFQVRGNLRNPGQKLFIHSCHATVSPDPKSTPQYKVIDNYG</sequence>
<evidence type="ECO:0000256" key="1">
    <source>
        <dbReference type="ARBA" id="ARBA00023157"/>
    </source>
</evidence>
<evidence type="ECO:0000256" key="2">
    <source>
        <dbReference type="SAM" id="SignalP"/>
    </source>
</evidence>
<dbReference type="InterPro" id="IPR055356">
    <property type="entry name" value="ZP-N"/>
</dbReference>
<keyword evidence="1" id="KW-1015">Disulfide bond</keyword>
<dbReference type="AlphaFoldDB" id="A0AAD8CWQ0"/>
<dbReference type="GO" id="GO:0007339">
    <property type="term" value="P:binding of sperm to zona pellucida"/>
    <property type="evidence" value="ECO:0007669"/>
    <property type="project" value="TreeGrafter"/>
</dbReference>
<dbReference type="Gene3D" id="2.60.40.4100">
    <property type="entry name" value="Zona pellucida, ZP-C domain"/>
    <property type="match status" value="1"/>
</dbReference>
<dbReference type="Pfam" id="PF00100">
    <property type="entry name" value="Zona_pellucida"/>
    <property type="match status" value="1"/>
</dbReference>
<keyword evidence="2" id="KW-0732">Signal</keyword>
<dbReference type="PANTHER" id="PTHR11576:SF16">
    <property type="entry name" value="ZONA PELLUCIDA SPERM-BINDING PROTEIN 3"/>
    <property type="match status" value="1"/>
</dbReference>